<keyword evidence="2 3" id="KW-0143">Chaperone</keyword>
<dbReference type="Gene3D" id="1.10.4190.10">
    <property type="entry name" value="Urease accessory protein UreF"/>
    <property type="match status" value="1"/>
</dbReference>
<protein>
    <recommendedName>
        <fullName evidence="3">Urease accessory protein UreF</fullName>
    </recommendedName>
</protein>
<reference evidence="4 5" key="1">
    <citation type="journal article" date="2013" name="Genome Announc.">
        <title>Draft Genome Sequence of Rhizobium mesoamericanum STM3625, a Nitrogen-Fixing Symbiont of Mimosa pudica Isolated in French Guiana (South America).</title>
        <authorList>
            <person name="Moulin L."/>
            <person name="Mornico D."/>
            <person name="Melkonian R."/>
            <person name="Klonowska A."/>
        </authorList>
    </citation>
    <scope>NUCLEOTIDE SEQUENCE [LARGE SCALE GENOMIC DNA]</scope>
    <source>
        <strain evidence="4 5">STM3625</strain>
    </source>
</reference>
<dbReference type="AlphaFoldDB" id="K0PXV8"/>
<evidence type="ECO:0000256" key="1">
    <source>
        <dbReference type="ARBA" id="ARBA00022988"/>
    </source>
</evidence>
<dbReference type="PANTHER" id="PTHR33620:SF1">
    <property type="entry name" value="UREASE ACCESSORY PROTEIN F"/>
    <property type="match status" value="1"/>
</dbReference>
<dbReference type="STRING" id="1211777.BN77_3396"/>
<dbReference type="PANTHER" id="PTHR33620">
    <property type="entry name" value="UREASE ACCESSORY PROTEIN F"/>
    <property type="match status" value="1"/>
</dbReference>
<comment type="subcellular location">
    <subcellularLocation>
        <location evidence="3">Cytoplasm</location>
    </subcellularLocation>
</comment>
<dbReference type="GO" id="GO:0005737">
    <property type="term" value="C:cytoplasm"/>
    <property type="evidence" value="ECO:0007669"/>
    <property type="project" value="UniProtKB-SubCell"/>
</dbReference>
<keyword evidence="1 3" id="KW-0996">Nickel insertion</keyword>
<organism evidence="4 5">
    <name type="scientific">Rhizobium mesoamericanum STM3625</name>
    <dbReference type="NCBI Taxonomy" id="1211777"/>
    <lineage>
        <taxon>Bacteria</taxon>
        <taxon>Pseudomonadati</taxon>
        <taxon>Pseudomonadota</taxon>
        <taxon>Alphaproteobacteria</taxon>
        <taxon>Hyphomicrobiales</taxon>
        <taxon>Rhizobiaceae</taxon>
        <taxon>Rhizobium/Agrobacterium group</taxon>
        <taxon>Rhizobium</taxon>
    </lineage>
</organism>
<evidence type="ECO:0000256" key="3">
    <source>
        <dbReference type="HAMAP-Rule" id="MF_01385"/>
    </source>
</evidence>
<gene>
    <name evidence="3 4" type="primary">ureF</name>
    <name evidence="4" type="ORF">BN77_3396</name>
</gene>
<keyword evidence="5" id="KW-1185">Reference proteome</keyword>
<evidence type="ECO:0000313" key="5">
    <source>
        <dbReference type="Proteomes" id="UP000009319"/>
    </source>
</evidence>
<comment type="caution">
    <text evidence="4">The sequence shown here is derived from an EMBL/GenBank/DDBJ whole genome shotgun (WGS) entry which is preliminary data.</text>
</comment>
<name>K0PXV8_9HYPH</name>
<dbReference type="GO" id="GO:0016151">
    <property type="term" value="F:nickel cation binding"/>
    <property type="evidence" value="ECO:0007669"/>
    <property type="project" value="UniProtKB-UniRule"/>
</dbReference>
<comment type="subunit">
    <text evidence="3">UreD, UreF and UreG form a complex that acts as a GTP-hydrolysis-dependent molecular chaperone, activating the urease apoprotein by helping to assemble the nickel containing metallocenter of UreC. The UreE protein probably delivers the nickel.</text>
</comment>
<evidence type="ECO:0000256" key="2">
    <source>
        <dbReference type="ARBA" id="ARBA00023186"/>
    </source>
</evidence>
<dbReference type="InterPro" id="IPR002639">
    <property type="entry name" value="UreF"/>
</dbReference>
<dbReference type="HAMAP" id="MF_01385">
    <property type="entry name" value="UreF"/>
    <property type="match status" value="1"/>
</dbReference>
<dbReference type="PIRSF" id="PIRSF009467">
    <property type="entry name" value="Ureas_acces_UreF"/>
    <property type="match status" value="1"/>
</dbReference>
<dbReference type="EMBL" id="CANI01000022">
    <property type="protein sequence ID" value="CCM76202.1"/>
    <property type="molecule type" value="Genomic_DNA"/>
</dbReference>
<keyword evidence="3" id="KW-0963">Cytoplasm</keyword>
<proteinExistence type="inferred from homology"/>
<dbReference type="HOGENOM" id="CLU_049215_2_0_5"/>
<dbReference type="Pfam" id="PF01730">
    <property type="entry name" value="UreF"/>
    <property type="match status" value="1"/>
</dbReference>
<comment type="function">
    <text evidence="3">Required for maturation of urease via the functional incorporation of the urease nickel metallocenter.</text>
</comment>
<accession>K0PXV8</accession>
<comment type="similarity">
    <text evidence="3">Belongs to the UreF family.</text>
</comment>
<dbReference type="InterPro" id="IPR038277">
    <property type="entry name" value="UreF_sf"/>
</dbReference>
<sequence>MDRHMGTPLVMTMGTIITRTTDMADDADLQAFLRLMAWLSPAFPVGSFAYSGGLEHAVHDGLVTNAHSLAAWALNLIEHGAVWNDAVLVAESHRSHGQPERLGELAELAAALAGSRERHQETMLLGDAFLSAASAWPHDVFDRLPRQAAYPVAIGAVAGAHGIGPEKAVAAFLHAYLSQAVSAGIRLGVAGQKDGVAILSGLEDDITSVAKRAAVSTLDDLGSATIQADIMSLCHETQSTRLFRS</sequence>
<evidence type="ECO:0000313" key="4">
    <source>
        <dbReference type="EMBL" id="CCM76202.1"/>
    </source>
</evidence>
<dbReference type="Proteomes" id="UP000009319">
    <property type="component" value="Unassembled WGS sequence"/>
</dbReference>
<dbReference type="eggNOG" id="COG0830">
    <property type="taxonomic scope" value="Bacteria"/>
</dbReference>